<evidence type="ECO:0000313" key="8">
    <source>
        <dbReference type="Proteomes" id="UP001230268"/>
    </source>
</evidence>
<keyword evidence="5" id="KW-0472">Membrane</keyword>
<evidence type="ECO:0000256" key="1">
    <source>
        <dbReference type="ARBA" id="ARBA00008455"/>
    </source>
</evidence>
<protein>
    <submittedName>
        <fullName evidence="7">Cysteine proteinases like protein</fullName>
    </submittedName>
</protein>
<evidence type="ECO:0000256" key="3">
    <source>
        <dbReference type="ARBA" id="ARBA00023180"/>
    </source>
</evidence>
<feature type="domain" description="Peptidase C1A papain C-terminal" evidence="6">
    <location>
        <begin position="316"/>
        <end position="528"/>
    </location>
</feature>
<reference evidence="7" key="1">
    <citation type="submission" date="2023-08" db="EMBL/GenBank/DDBJ databases">
        <title>Draft sequence of the Babesia gibsoni genome.</title>
        <authorList>
            <person name="Yamagishi J.Y."/>
            <person name="Xuan X.X."/>
        </authorList>
    </citation>
    <scope>NUCLEOTIDE SEQUENCE</scope>
    <source>
        <strain evidence="7">Azabu</strain>
    </source>
</reference>
<dbReference type="InterPro" id="IPR038765">
    <property type="entry name" value="Papain-like_cys_pep_sf"/>
</dbReference>
<dbReference type="Pfam" id="PF08246">
    <property type="entry name" value="Inhibitor_I29"/>
    <property type="match status" value="1"/>
</dbReference>
<evidence type="ECO:0000313" key="7">
    <source>
        <dbReference type="EMBL" id="KAK1443942.1"/>
    </source>
</evidence>
<evidence type="ECO:0000259" key="6">
    <source>
        <dbReference type="SMART" id="SM00645"/>
    </source>
</evidence>
<keyword evidence="5" id="KW-1133">Transmembrane helix</keyword>
<feature type="region of interest" description="Disordered" evidence="4">
    <location>
        <begin position="65"/>
        <end position="122"/>
    </location>
</feature>
<dbReference type="PROSITE" id="PS00640">
    <property type="entry name" value="THIOL_PROTEASE_ASN"/>
    <property type="match status" value="1"/>
</dbReference>
<comment type="similarity">
    <text evidence="1">Belongs to the peptidase C1 family.</text>
</comment>
<dbReference type="InterPro" id="IPR013201">
    <property type="entry name" value="Prot_inhib_I29"/>
</dbReference>
<evidence type="ECO:0000256" key="2">
    <source>
        <dbReference type="ARBA" id="ARBA00023145"/>
    </source>
</evidence>
<sequence length="528" mass="58839">MDESNGNRGEGGFSWGRKSKVAAVIIAILAVLGIGGYFILNKKGNDRTTSAVKIDGTNKYGINETLGSPDKELKSPTHCTEPTTITGQHSKTTNCTDDQASVSSDDRLRTSQGGTTPEPIAIENASHYREPAREPIPVFEPPFQTAFNALRNVIEAKGLKVLSGPLENYVIEEWTPNPLGMTKVITEVAGWEIMSLVNFIGDMSNATRVEQYVEDYLKFQRFMSVNGRHYTEELGFHKNFQNFQNNMKRIEIHNRNPDRSYDMGYSWATEYSDNAVDVLMQYNAGISATYFYVDGKFINTQEISPHSIVNGDEIILKYWRDENVVSPVINQGACLSSWAIAAASLIDSYRAIKTGKLVVHSTQQLLDCSLNGNCGLGGNAYHALSRAVQLGICEDVEYPYTQDIGECKKDQCKNMFKVEDPVKLDENSIEDHLMNHGPVLITMKVDKHLVGYAGGIFDGPCGGYRNQSLLIVGYGRNRKTGKEFWIVKNSWGVKWGYEGYFKLLKAPSNDVNEPNKPCLIHQDAYGML</sequence>
<keyword evidence="5" id="KW-0812">Transmembrane</keyword>
<evidence type="ECO:0000256" key="4">
    <source>
        <dbReference type="SAM" id="MobiDB-lite"/>
    </source>
</evidence>
<dbReference type="SMART" id="SM00645">
    <property type="entry name" value="Pept_C1"/>
    <property type="match status" value="1"/>
</dbReference>
<dbReference type="InterPro" id="IPR039417">
    <property type="entry name" value="Peptidase_C1A_papain-like"/>
</dbReference>
<feature type="transmembrane region" description="Helical" evidence="5">
    <location>
        <begin position="21"/>
        <end position="40"/>
    </location>
</feature>
<proteinExistence type="inferred from homology"/>
<keyword evidence="2" id="KW-0865">Zymogen</keyword>
<comment type="caution">
    <text evidence="7">The sequence shown here is derived from an EMBL/GenBank/DDBJ whole genome shotgun (WGS) entry which is preliminary data.</text>
</comment>
<organism evidence="7 8">
    <name type="scientific">Babesia gibsoni</name>
    <dbReference type="NCBI Taxonomy" id="33632"/>
    <lineage>
        <taxon>Eukaryota</taxon>
        <taxon>Sar</taxon>
        <taxon>Alveolata</taxon>
        <taxon>Apicomplexa</taxon>
        <taxon>Aconoidasida</taxon>
        <taxon>Piroplasmida</taxon>
        <taxon>Babesiidae</taxon>
        <taxon>Babesia</taxon>
    </lineage>
</organism>
<keyword evidence="3" id="KW-0325">Glycoprotein</keyword>
<dbReference type="SUPFAM" id="SSF54001">
    <property type="entry name" value="Cysteine proteinases"/>
    <property type="match status" value="1"/>
</dbReference>
<keyword evidence="8" id="KW-1185">Reference proteome</keyword>
<dbReference type="GO" id="GO:0008234">
    <property type="term" value="F:cysteine-type peptidase activity"/>
    <property type="evidence" value="ECO:0007669"/>
    <property type="project" value="InterPro"/>
</dbReference>
<dbReference type="InterPro" id="IPR013128">
    <property type="entry name" value="Peptidase_C1A"/>
</dbReference>
<dbReference type="InterPro" id="IPR000668">
    <property type="entry name" value="Peptidase_C1A_C"/>
</dbReference>
<feature type="compositionally biased region" description="Polar residues" evidence="4">
    <location>
        <begin position="77"/>
        <end position="103"/>
    </location>
</feature>
<dbReference type="GO" id="GO:0006508">
    <property type="term" value="P:proteolysis"/>
    <property type="evidence" value="ECO:0007669"/>
    <property type="project" value="InterPro"/>
</dbReference>
<dbReference type="PANTHER" id="PTHR12411">
    <property type="entry name" value="CYSTEINE PROTEASE FAMILY C1-RELATED"/>
    <property type="match status" value="1"/>
</dbReference>
<dbReference type="Proteomes" id="UP001230268">
    <property type="component" value="Unassembled WGS sequence"/>
</dbReference>
<dbReference type="CDD" id="cd02248">
    <property type="entry name" value="Peptidase_C1A"/>
    <property type="match status" value="1"/>
</dbReference>
<dbReference type="Pfam" id="PF00112">
    <property type="entry name" value="Peptidase_C1"/>
    <property type="match status" value="1"/>
</dbReference>
<gene>
    <name evidence="7" type="ORF">BgAZ_208180</name>
</gene>
<evidence type="ECO:0000256" key="5">
    <source>
        <dbReference type="SAM" id="Phobius"/>
    </source>
</evidence>
<dbReference type="EMBL" id="JAVEPI010000002">
    <property type="protein sequence ID" value="KAK1443942.1"/>
    <property type="molecule type" value="Genomic_DNA"/>
</dbReference>
<dbReference type="InterPro" id="IPR025661">
    <property type="entry name" value="Pept_asp_AS"/>
</dbReference>
<accession>A0AAD8PEN1</accession>
<dbReference type="Gene3D" id="3.90.70.10">
    <property type="entry name" value="Cysteine proteinases"/>
    <property type="match status" value="1"/>
</dbReference>
<name>A0AAD8PEN1_BABGI</name>
<dbReference type="AlphaFoldDB" id="A0AAD8PEN1"/>